<keyword evidence="3" id="KW-0472">Membrane</keyword>
<comment type="similarity">
    <text evidence="1">Belongs to the GSP J family.</text>
</comment>
<dbReference type="AlphaFoldDB" id="A0A7C1MBE3"/>
<dbReference type="Pfam" id="PF07963">
    <property type="entry name" value="N_methyl"/>
    <property type="match status" value="1"/>
</dbReference>
<keyword evidence="3" id="KW-0812">Transmembrane</keyword>
<dbReference type="Pfam" id="PF11612">
    <property type="entry name" value="T2SSJ"/>
    <property type="match status" value="1"/>
</dbReference>
<feature type="transmembrane region" description="Helical" evidence="3">
    <location>
        <begin position="20"/>
        <end position="39"/>
    </location>
</feature>
<evidence type="ECO:0000313" key="4">
    <source>
        <dbReference type="EMBL" id="HDZ50095.1"/>
    </source>
</evidence>
<evidence type="ECO:0000256" key="2">
    <source>
        <dbReference type="ARBA" id="ARBA00021539"/>
    </source>
</evidence>
<protein>
    <recommendedName>
        <fullName evidence="2">Type II secretion system protein J</fullName>
    </recommendedName>
</protein>
<evidence type="ECO:0000256" key="3">
    <source>
        <dbReference type="SAM" id="Phobius"/>
    </source>
</evidence>
<dbReference type="InterPro" id="IPR012902">
    <property type="entry name" value="N_methyl_site"/>
</dbReference>
<dbReference type="EMBL" id="DRFT01000185">
    <property type="protein sequence ID" value="HDZ50095.1"/>
    <property type="molecule type" value="Genomic_DNA"/>
</dbReference>
<dbReference type="GO" id="GO:0015628">
    <property type="term" value="P:protein secretion by the type II secretion system"/>
    <property type="evidence" value="ECO:0007669"/>
    <property type="project" value="InterPro"/>
</dbReference>
<dbReference type="InterPro" id="IPR010055">
    <property type="entry name" value="T2SS_protein-GspJ"/>
</dbReference>
<name>A0A7C1MBE3_UNCAE</name>
<proteinExistence type="inferred from homology"/>
<dbReference type="SUPFAM" id="SSF54523">
    <property type="entry name" value="Pili subunits"/>
    <property type="match status" value="1"/>
</dbReference>
<sequence length="210" mass="23435">MFMNLRTLRRDKRAFTLAEIIIATSILAFLMVTLHRVFLASSSAWKKGDARIKMYQNGRVCLDVMSREIRCALISPGNSQLVFNGDEDALSYVSTFHKPDESGEFDLFEVGYSLSSQGEVLRRIKTHLDSSPARGGATSVLVNNILQLSFSYNNEGVWQDRWDSSRGTPDNTRDDYLPQAVQINIVVQDAQLLESPLLLSTTVTIPTGGK</sequence>
<evidence type="ECO:0000256" key="1">
    <source>
        <dbReference type="ARBA" id="ARBA00011084"/>
    </source>
</evidence>
<comment type="caution">
    <text evidence="4">The sequence shown here is derived from an EMBL/GenBank/DDBJ whole genome shotgun (WGS) entry which is preliminary data.</text>
</comment>
<accession>A0A7C1MBE3</accession>
<dbReference type="GO" id="GO:0015627">
    <property type="term" value="C:type II protein secretion system complex"/>
    <property type="evidence" value="ECO:0007669"/>
    <property type="project" value="InterPro"/>
</dbReference>
<reference evidence="4" key="1">
    <citation type="journal article" date="2020" name="mSystems">
        <title>Genome- and Community-Level Interaction Insights into Carbon Utilization and Element Cycling Functions of Hydrothermarchaeota in Hydrothermal Sediment.</title>
        <authorList>
            <person name="Zhou Z."/>
            <person name="Liu Y."/>
            <person name="Xu W."/>
            <person name="Pan J."/>
            <person name="Luo Z.H."/>
            <person name="Li M."/>
        </authorList>
    </citation>
    <scope>NUCLEOTIDE SEQUENCE [LARGE SCALE GENOMIC DNA]</scope>
    <source>
        <strain evidence="4">HyVt-329</strain>
    </source>
</reference>
<gene>
    <name evidence="4" type="ORF">ENH69_02615</name>
</gene>
<dbReference type="InterPro" id="IPR045584">
    <property type="entry name" value="Pilin-like"/>
</dbReference>
<dbReference type="Proteomes" id="UP000885667">
    <property type="component" value="Unassembled WGS sequence"/>
</dbReference>
<organism evidence="4">
    <name type="scientific">Aerophobetes bacterium</name>
    <dbReference type="NCBI Taxonomy" id="2030807"/>
    <lineage>
        <taxon>Bacteria</taxon>
        <taxon>Candidatus Aerophobota</taxon>
    </lineage>
</organism>
<keyword evidence="3" id="KW-1133">Transmembrane helix</keyword>